<organism evidence="1 2">
    <name type="scientific">Smallanthus sonchifolius</name>
    <dbReference type="NCBI Taxonomy" id="185202"/>
    <lineage>
        <taxon>Eukaryota</taxon>
        <taxon>Viridiplantae</taxon>
        <taxon>Streptophyta</taxon>
        <taxon>Embryophyta</taxon>
        <taxon>Tracheophyta</taxon>
        <taxon>Spermatophyta</taxon>
        <taxon>Magnoliopsida</taxon>
        <taxon>eudicotyledons</taxon>
        <taxon>Gunneridae</taxon>
        <taxon>Pentapetalae</taxon>
        <taxon>asterids</taxon>
        <taxon>campanulids</taxon>
        <taxon>Asterales</taxon>
        <taxon>Asteraceae</taxon>
        <taxon>Asteroideae</taxon>
        <taxon>Heliantheae alliance</taxon>
        <taxon>Millerieae</taxon>
        <taxon>Smallanthus</taxon>
    </lineage>
</organism>
<sequence>MGVSNNSSSTSECEVMSGTADDDQFMMVKTTGDDDQLATTINNKAIKSCCKKPKEKVTRVRKCADFHHPLAKASRERARERARERTTEKRNNYKPAGGAPESKFLDQHANRLGSWSTFPENHHQINQVSSNFQFNQGYVCDNSSLLMTDSWSPSYVFNYPHTSGLPHEHQFNELQINEKAWEGSSN</sequence>
<evidence type="ECO:0000313" key="1">
    <source>
        <dbReference type="EMBL" id="KAI3733241.1"/>
    </source>
</evidence>
<dbReference type="EMBL" id="CM042038">
    <property type="protein sequence ID" value="KAI3733241.1"/>
    <property type="molecule type" value="Genomic_DNA"/>
</dbReference>
<reference evidence="2" key="1">
    <citation type="journal article" date="2022" name="Mol. Ecol. Resour.">
        <title>The genomes of chicory, endive, great burdock and yacon provide insights into Asteraceae palaeo-polyploidization history and plant inulin production.</title>
        <authorList>
            <person name="Fan W."/>
            <person name="Wang S."/>
            <person name="Wang H."/>
            <person name="Wang A."/>
            <person name="Jiang F."/>
            <person name="Liu H."/>
            <person name="Zhao H."/>
            <person name="Xu D."/>
            <person name="Zhang Y."/>
        </authorList>
    </citation>
    <scope>NUCLEOTIDE SEQUENCE [LARGE SCALE GENOMIC DNA]</scope>
    <source>
        <strain evidence="2">cv. Yunnan</strain>
    </source>
</reference>
<accession>A0ACB9CG67</accession>
<evidence type="ECO:0000313" key="2">
    <source>
        <dbReference type="Proteomes" id="UP001056120"/>
    </source>
</evidence>
<dbReference type="Proteomes" id="UP001056120">
    <property type="component" value="Linkage Group LG21"/>
</dbReference>
<reference evidence="1 2" key="2">
    <citation type="journal article" date="2022" name="Mol. Ecol. Resour.">
        <title>The genomes of chicory, endive, great burdock and yacon provide insights into Asteraceae paleo-polyploidization history and plant inulin production.</title>
        <authorList>
            <person name="Fan W."/>
            <person name="Wang S."/>
            <person name="Wang H."/>
            <person name="Wang A."/>
            <person name="Jiang F."/>
            <person name="Liu H."/>
            <person name="Zhao H."/>
            <person name="Xu D."/>
            <person name="Zhang Y."/>
        </authorList>
    </citation>
    <scope>NUCLEOTIDE SEQUENCE [LARGE SCALE GENOMIC DNA]</scope>
    <source>
        <strain evidence="2">cv. Yunnan</strain>
        <tissue evidence="1">Leaves</tissue>
    </source>
</reference>
<name>A0ACB9CG67_9ASTR</name>
<protein>
    <submittedName>
        <fullName evidence="1">Uncharacterized protein</fullName>
    </submittedName>
</protein>
<keyword evidence="2" id="KW-1185">Reference proteome</keyword>
<comment type="caution">
    <text evidence="1">The sequence shown here is derived from an EMBL/GenBank/DDBJ whole genome shotgun (WGS) entry which is preliminary data.</text>
</comment>
<gene>
    <name evidence="1" type="ORF">L1987_64461</name>
</gene>
<proteinExistence type="predicted"/>